<proteinExistence type="predicted"/>
<protein>
    <submittedName>
        <fullName evidence="1">Uncharacterized protein</fullName>
    </submittedName>
</protein>
<comment type="caution">
    <text evidence="1">The sequence shown here is derived from an EMBL/GenBank/DDBJ whole genome shotgun (WGS) entry which is preliminary data.</text>
</comment>
<dbReference type="AlphaFoldDB" id="A0A8S0WG83"/>
<gene>
    <name evidence="1" type="ORF">AAE3_LOCUS3388</name>
</gene>
<evidence type="ECO:0000313" key="2">
    <source>
        <dbReference type="Proteomes" id="UP000467700"/>
    </source>
</evidence>
<name>A0A8S0WG83_CYCAE</name>
<sequence length="166" mass="18345">MPHVLAARTSENPNSDQVQEFLLTSFPNVEYLNTDIKTLQVLTGSPNNHVGHRGRPIFPKLRCVRVDSLANADGARSAVRDACIESVCTQFFEERARVGYPVRTFDLSKCDEIVPLAALDGVVGLRVMWTSDSGDMDEYRYGDGEAERLVHETWSTEASGGLPEST</sequence>
<keyword evidence="2" id="KW-1185">Reference proteome</keyword>
<accession>A0A8S0WG83</accession>
<reference evidence="1 2" key="1">
    <citation type="submission" date="2020-01" db="EMBL/GenBank/DDBJ databases">
        <authorList>
            <person name="Gupta K D."/>
        </authorList>
    </citation>
    <scope>NUCLEOTIDE SEQUENCE [LARGE SCALE GENOMIC DNA]</scope>
</reference>
<dbReference type="EMBL" id="CACVBS010000032">
    <property type="protein sequence ID" value="CAA7261323.1"/>
    <property type="molecule type" value="Genomic_DNA"/>
</dbReference>
<organism evidence="1 2">
    <name type="scientific">Cyclocybe aegerita</name>
    <name type="common">Black poplar mushroom</name>
    <name type="synonym">Agrocybe aegerita</name>
    <dbReference type="NCBI Taxonomy" id="1973307"/>
    <lineage>
        <taxon>Eukaryota</taxon>
        <taxon>Fungi</taxon>
        <taxon>Dikarya</taxon>
        <taxon>Basidiomycota</taxon>
        <taxon>Agaricomycotina</taxon>
        <taxon>Agaricomycetes</taxon>
        <taxon>Agaricomycetidae</taxon>
        <taxon>Agaricales</taxon>
        <taxon>Agaricineae</taxon>
        <taxon>Bolbitiaceae</taxon>
        <taxon>Cyclocybe</taxon>
    </lineage>
</organism>
<dbReference type="Proteomes" id="UP000467700">
    <property type="component" value="Unassembled WGS sequence"/>
</dbReference>
<evidence type="ECO:0000313" key="1">
    <source>
        <dbReference type="EMBL" id="CAA7261323.1"/>
    </source>
</evidence>